<comment type="subcellular location">
    <subcellularLocation>
        <location evidence="1 5">Bacterial flagellum basal body</location>
    </subcellularLocation>
</comment>
<dbReference type="RefSeq" id="WP_110265824.1">
    <property type="nucleotide sequence ID" value="NZ_CAKZQT010000026.1"/>
</dbReference>
<comment type="caution">
    <text evidence="6">The sequence shown here is derived from an EMBL/GenBank/DDBJ whole genome shotgun (WGS) entry which is preliminary data.</text>
</comment>
<keyword evidence="4 5" id="KW-0975">Bacterial flagellum</keyword>
<dbReference type="PANTHER" id="PTHR34653">
    <property type="match status" value="1"/>
</dbReference>
<dbReference type="PRINTS" id="PR01006">
    <property type="entry name" value="FLGHOOKFLIE"/>
</dbReference>
<name>A0A318E6T1_9GAMM</name>
<keyword evidence="7" id="KW-1185">Reference proteome</keyword>
<reference evidence="6 7" key="1">
    <citation type="submission" date="2018-04" db="EMBL/GenBank/DDBJ databases">
        <title>Genomic Encyclopedia of Type Strains, Phase IV (KMG-IV): sequencing the most valuable type-strain genomes for metagenomic binning, comparative biology and taxonomic classification.</title>
        <authorList>
            <person name="Goeker M."/>
        </authorList>
    </citation>
    <scope>NUCLEOTIDE SEQUENCE [LARGE SCALE GENOMIC DNA]</scope>
    <source>
        <strain evidence="6 7">DSM 104150</strain>
    </source>
</reference>
<evidence type="ECO:0000256" key="3">
    <source>
        <dbReference type="ARBA" id="ARBA00018024"/>
    </source>
</evidence>
<dbReference type="InterPro" id="IPR001624">
    <property type="entry name" value="FliE"/>
</dbReference>
<keyword evidence="6" id="KW-0282">Flagellum</keyword>
<organism evidence="6 7">
    <name type="scientific">Sinimarinibacterium flocculans</name>
    <dbReference type="NCBI Taxonomy" id="985250"/>
    <lineage>
        <taxon>Bacteria</taxon>
        <taxon>Pseudomonadati</taxon>
        <taxon>Pseudomonadota</taxon>
        <taxon>Gammaproteobacteria</taxon>
        <taxon>Nevskiales</taxon>
        <taxon>Nevskiaceae</taxon>
        <taxon>Sinimarinibacterium</taxon>
    </lineage>
</organism>
<gene>
    <name evidence="5" type="primary">fliE</name>
    <name evidence="6" type="ORF">C8D93_10820</name>
</gene>
<dbReference type="OrthoDB" id="8909229at2"/>
<dbReference type="EMBL" id="QICN01000008">
    <property type="protein sequence ID" value="PXV66048.1"/>
    <property type="molecule type" value="Genomic_DNA"/>
</dbReference>
<evidence type="ECO:0000256" key="2">
    <source>
        <dbReference type="ARBA" id="ARBA00009272"/>
    </source>
</evidence>
<accession>A0A318E6T1</accession>
<dbReference type="GO" id="GO:0005198">
    <property type="term" value="F:structural molecule activity"/>
    <property type="evidence" value="ECO:0007669"/>
    <property type="project" value="UniProtKB-UniRule"/>
</dbReference>
<keyword evidence="6" id="KW-0969">Cilium</keyword>
<evidence type="ECO:0000313" key="7">
    <source>
        <dbReference type="Proteomes" id="UP000248330"/>
    </source>
</evidence>
<evidence type="ECO:0000256" key="5">
    <source>
        <dbReference type="HAMAP-Rule" id="MF_00724"/>
    </source>
</evidence>
<protein>
    <recommendedName>
        <fullName evidence="3 5">Flagellar hook-basal body complex protein FliE</fullName>
    </recommendedName>
</protein>
<keyword evidence="6" id="KW-0966">Cell projection</keyword>
<comment type="similarity">
    <text evidence="2 5">Belongs to the FliE family.</text>
</comment>
<dbReference type="HAMAP" id="MF_00724">
    <property type="entry name" value="FliE"/>
    <property type="match status" value="1"/>
</dbReference>
<evidence type="ECO:0000313" key="6">
    <source>
        <dbReference type="EMBL" id="PXV66048.1"/>
    </source>
</evidence>
<dbReference type="NCBIfam" id="TIGR00205">
    <property type="entry name" value="fliE"/>
    <property type="match status" value="1"/>
</dbReference>
<proteinExistence type="inferred from homology"/>
<dbReference type="Pfam" id="PF02049">
    <property type="entry name" value="FliE"/>
    <property type="match status" value="1"/>
</dbReference>
<dbReference type="GO" id="GO:0003774">
    <property type="term" value="F:cytoskeletal motor activity"/>
    <property type="evidence" value="ECO:0007669"/>
    <property type="project" value="InterPro"/>
</dbReference>
<dbReference type="PANTHER" id="PTHR34653:SF1">
    <property type="entry name" value="FLAGELLAR HOOK-BASAL BODY COMPLEX PROTEIN FLIE"/>
    <property type="match status" value="1"/>
</dbReference>
<evidence type="ECO:0000256" key="1">
    <source>
        <dbReference type="ARBA" id="ARBA00004117"/>
    </source>
</evidence>
<dbReference type="Proteomes" id="UP000248330">
    <property type="component" value="Unassembled WGS sequence"/>
</dbReference>
<dbReference type="AlphaFoldDB" id="A0A318E6T1"/>
<sequence length="108" mass="11608">MSEMDVGRVLAQIRALQAQAGTRPATPNASAAAPQVGFQSLLKDAVSQVNASQQATSRLQESFARGDRSVELADVMLASAKSQVNFRAMTEVRNRLVAAYQDIMNMPV</sequence>
<dbReference type="GO" id="GO:0009425">
    <property type="term" value="C:bacterial-type flagellum basal body"/>
    <property type="evidence" value="ECO:0007669"/>
    <property type="project" value="UniProtKB-SubCell"/>
</dbReference>
<dbReference type="GO" id="GO:0071973">
    <property type="term" value="P:bacterial-type flagellum-dependent cell motility"/>
    <property type="evidence" value="ECO:0007669"/>
    <property type="project" value="InterPro"/>
</dbReference>
<evidence type="ECO:0000256" key="4">
    <source>
        <dbReference type="ARBA" id="ARBA00023143"/>
    </source>
</evidence>